<evidence type="ECO:0000256" key="1">
    <source>
        <dbReference type="ARBA" id="ARBA00022679"/>
    </source>
</evidence>
<dbReference type="InterPro" id="IPR034683">
    <property type="entry name" value="IspD/TarI"/>
</dbReference>
<protein>
    <submittedName>
        <fullName evidence="3">2-C-methyl-D-erythritol 4-phosphate cytidylyltransferase</fullName>
    </submittedName>
</protein>
<dbReference type="PANTHER" id="PTHR43015:SF1">
    <property type="entry name" value="D-RIBITOL-5-PHOSPHATE CYTIDYLYLTRANSFERASE"/>
    <property type="match status" value="1"/>
</dbReference>
<evidence type="ECO:0000313" key="3">
    <source>
        <dbReference type="EMBL" id="HIQ80328.1"/>
    </source>
</evidence>
<keyword evidence="2 3" id="KW-0548">Nucleotidyltransferase</keyword>
<sequence length="245" mass="27678">MVSAMIFAGGVGVRMKSGDIPKQFIEVDGKPIIIRTLENFQAHTQVDEIVVACLESWIDRLKEYILKYNITKVKSVVKGGTNGHGSIHNGLVEINKTALPDDIVLICDGVRPLLSEKLISDCIATARAYETAVPVTPSIDSVLESIDGKHCRRSMPRGSMFITQAPQGYTMRKIMWAHDEAQRRGIENPISSSELLIELGEEVHIFIGDRDNIKVTTPEDLRFLRAYYYYRRYENFAREDRLYGV</sequence>
<reference evidence="3" key="1">
    <citation type="submission" date="2020-10" db="EMBL/GenBank/DDBJ databases">
        <authorList>
            <person name="Gilroy R."/>
        </authorList>
    </citation>
    <scope>NUCLEOTIDE SEQUENCE</scope>
    <source>
        <strain evidence="3">ChiSjej1B19-3389</strain>
    </source>
</reference>
<organism evidence="3 4">
    <name type="scientific">Candidatus Scatavimonas merdigallinarum</name>
    <dbReference type="NCBI Taxonomy" id="2840914"/>
    <lineage>
        <taxon>Bacteria</taxon>
        <taxon>Bacillati</taxon>
        <taxon>Bacillota</taxon>
        <taxon>Clostridia</taxon>
        <taxon>Eubacteriales</taxon>
        <taxon>Oscillospiraceae</taxon>
        <taxon>Oscillospiraceae incertae sedis</taxon>
        <taxon>Candidatus Scatavimonas</taxon>
    </lineage>
</organism>
<reference evidence="3" key="2">
    <citation type="journal article" date="2021" name="PeerJ">
        <title>Extensive microbial diversity within the chicken gut microbiome revealed by metagenomics and culture.</title>
        <authorList>
            <person name="Gilroy R."/>
            <person name="Ravi A."/>
            <person name="Getino M."/>
            <person name="Pursley I."/>
            <person name="Horton D.L."/>
            <person name="Alikhan N.F."/>
            <person name="Baker D."/>
            <person name="Gharbi K."/>
            <person name="Hall N."/>
            <person name="Watson M."/>
            <person name="Adriaenssens E.M."/>
            <person name="Foster-Nyarko E."/>
            <person name="Jarju S."/>
            <person name="Secka A."/>
            <person name="Antonio M."/>
            <person name="Oren A."/>
            <person name="Chaudhuri R.R."/>
            <person name="La Ragione R."/>
            <person name="Hildebrand F."/>
            <person name="Pallen M.J."/>
        </authorList>
    </citation>
    <scope>NUCLEOTIDE SEQUENCE</scope>
    <source>
        <strain evidence="3">ChiSjej1B19-3389</strain>
    </source>
</reference>
<dbReference type="AlphaFoldDB" id="A0A9D0ZGQ7"/>
<dbReference type="GO" id="GO:0070567">
    <property type="term" value="F:cytidylyltransferase activity"/>
    <property type="evidence" value="ECO:0007669"/>
    <property type="project" value="InterPro"/>
</dbReference>
<keyword evidence="1" id="KW-0808">Transferase</keyword>
<accession>A0A9D0ZGQ7</accession>
<dbReference type="Pfam" id="PF01128">
    <property type="entry name" value="IspD"/>
    <property type="match status" value="1"/>
</dbReference>
<dbReference type="Gene3D" id="3.90.550.10">
    <property type="entry name" value="Spore Coat Polysaccharide Biosynthesis Protein SpsA, Chain A"/>
    <property type="match status" value="1"/>
</dbReference>
<comment type="caution">
    <text evidence="3">The sequence shown here is derived from an EMBL/GenBank/DDBJ whole genome shotgun (WGS) entry which is preliminary data.</text>
</comment>
<proteinExistence type="predicted"/>
<dbReference type="InterPro" id="IPR029044">
    <property type="entry name" value="Nucleotide-diphossugar_trans"/>
</dbReference>
<name>A0A9D0ZGQ7_9FIRM</name>
<evidence type="ECO:0000256" key="2">
    <source>
        <dbReference type="ARBA" id="ARBA00022695"/>
    </source>
</evidence>
<evidence type="ECO:0000313" key="4">
    <source>
        <dbReference type="Proteomes" id="UP000886787"/>
    </source>
</evidence>
<dbReference type="PANTHER" id="PTHR43015">
    <property type="entry name" value="D-RIBITOL-5-PHOSPHATE CYTIDYLYLTRANSFERASE"/>
    <property type="match status" value="1"/>
</dbReference>
<dbReference type="CDD" id="cd02516">
    <property type="entry name" value="CDP-ME_synthetase"/>
    <property type="match status" value="1"/>
</dbReference>
<gene>
    <name evidence="3" type="ORF">IAD32_03480</name>
</gene>
<dbReference type="Proteomes" id="UP000886787">
    <property type="component" value="Unassembled WGS sequence"/>
</dbReference>
<dbReference type="SUPFAM" id="SSF53448">
    <property type="entry name" value="Nucleotide-diphospho-sugar transferases"/>
    <property type="match status" value="1"/>
</dbReference>
<dbReference type="GO" id="GO:0005829">
    <property type="term" value="C:cytosol"/>
    <property type="evidence" value="ECO:0007669"/>
    <property type="project" value="TreeGrafter"/>
</dbReference>
<dbReference type="EMBL" id="DVFW01000020">
    <property type="protein sequence ID" value="HIQ80328.1"/>
    <property type="molecule type" value="Genomic_DNA"/>
</dbReference>